<dbReference type="KEGG" id="fin:KQS_09410"/>
<protein>
    <submittedName>
        <fullName evidence="1">Uncharacterized protein</fullName>
    </submittedName>
</protein>
<name>H8XUN8_FLAIG</name>
<dbReference type="HOGENOM" id="CLU_129255_0_0_10"/>
<dbReference type="EMBL" id="HE774682">
    <property type="protein sequence ID" value="CCG53816.1"/>
    <property type="molecule type" value="Genomic_DNA"/>
</dbReference>
<evidence type="ECO:0000313" key="1">
    <source>
        <dbReference type="EMBL" id="CCG53816.1"/>
    </source>
</evidence>
<proteinExistence type="predicted"/>
<sequence length="172" mass="20426">MFSRIIKNFFLKRNINKRLDKHQLDYTHHTIKTVGIIVDETYFTEIDKLIEELVCKGVDSNAIEVLHFLDKKKKNSDATKNYCVTKNISWSGQIKNEIVSNFVEKPFDLLINYYDIEKQVLLLITKRSKAKFKVGFETIDKRVNHFMINLPAENYKEFISELFKYLKILKKI</sequence>
<dbReference type="InterPro" id="IPR054207">
    <property type="entry name" value="DUF6913"/>
</dbReference>
<dbReference type="AlphaFoldDB" id="H8XUN8"/>
<reference evidence="2" key="2">
    <citation type="submission" date="2012-03" db="EMBL/GenBank/DDBJ databases">
        <title>Complete genome sequence of Flavobacterium indicum GPTSA100-9T, isolated from warm spring water.</title>
        <authorList>
            <person name="Barbier P."/>
            <person name="Houel A."/>
            <person name="Loux V."/>
            <person name="Poulain J."/>
            <person name="Bernardet J.-F."/>
            <person name="Touchon M."/>
            <person name="Duchaud E."/>
        </authorList>
    </citation>
    <scope>NUCLEOTIDE SEQUENCE [LARGE SCALE GENOMIC DNA]</scope>
    <source>
        <strain evidence="2">DSM 17447 / CIP 109464 / GPTSA100-9</strain>
    </source>
</reference>
<accession>H8XUN8</accession>
<reference evidence="1 2" key="1">
    <citation type="journal article" date="2012" name="J. Bacteriol.">
        <title>Complete Genome Sequence of Flavobacterium indicum GPSTA100-9T, Isolated from Warm Spring Water.</title>
        <authorList>
            <person name="Barbier P."/>
            <person name="Houel A."/>
            <person name="Loux V."/>
            <person name="Poulain J."/>
            <person name="Bernardet J.F."/>
            <person name="Touchon M."/>
            <person name="Duchaud E."/>
        </authorList>
    </citation>
    <scope>NUCLEOTIDE SEQUENCE [LARGE SCALE GENOMIC DNA]</scope>
    <source>
        <strain evidence="2">DSM 17447 / CIP 109464 / GPTSA100-9</strain>
    </source>
</reference>
<dbReference type="PATRIC" id="fig|1094466.5.peg.1849"/>
<dbReference type="STRING" id="1094466.KQS_09410"/>
<dbReference type="eggNOG" id="ENOG503327W">
    <property type="taxonomic scope" value="Bacteria"/>
</dbReference>
<dbReference type="OrthoDB" id="1430532at2"/>
<evidence type="ECO:0000313" key="2">
    <source>
        <dbReference type="Proteomes" id="UP000007599"/>
    </source>
</evidence>
<dbReference type="Pfam" id="PF21857">
    <property type="entry name" value="DUF6913"/>
    <property type="match status" value="1"/>
</dbReference>
<gene>
    <name evidence="1" type="ordered locus">KQS_09410</name>
</gene>
<organism evidence="1 2">
    <name type="scientific">Flavobacterium indicum (strain DSM 17447 / CIP 109464 / GPTSA100-9)</name>
    <dbReference type="NCBI Taxonomy" id="1094466"/>
    <lineage>
        <taxon>Bacteria</taxon>
        <taxon>Pseudomonadati</taxon>
        <taxon>Bacteroidota</taxon>
        <taxon>Flavobacteriia</taxon>
        <taxon>Flavobacteriales</taxon>
        <taxon>Flavobacteriaceae</taxon>
        <taxon>Flavobacterium</taxon>
    </lineage>
</organism>
<dbReference type="RefSeq" id="WP_014388935.1">
    <property type="nucleotide sequence ID" value="NC_017025.1"/>
</dbReference>
<keyword evidence="2" id="KW-1185">Reference proteome</keyword>
<dbReference type="Proteomes" id="UP000007599">
    <property type="component" value="Chromosome I"/>
</dbReference>